<dbReference type="AlphaFoldDB" id="A0A250KMX8"/>
<gene>
    <name evidence="2" type="ORF">sS8_1091</name>
</gene>
<reference evidence="2 3" key="1">
    <citation type="submission" date="2016-12" db="EMBL/GenBank/DDBJ databases">
        <title>Genome sequencing of Methylocaldum marinum.</title>
        <authorList>
            <person name="Takeuchi M."/>
            <person name="Kamagata Y."/>
            <person name="Hiraoka S."/>
            <person name="Oshima K."/>
            <person name="Hattori M."/>
            <person name="Iwasaki W."/>
        </authorList>
    </citation>
    <scope>NUCLEOTIDE SEQUENCE [LARGE SCALE GENOMIC DNA]</scope>
    <source>
        <strain evidence="2 3">S8</strain>
    </source>
</reference>
<dbReference type="EMBL" id="AP017928">
    <property type="protein sequence ID" value="BBA33053.1"/>
    <property type="molecule type" value="Genomic_DNA"/>
</dbReference>
<dbReference type="RefSeq" id="WP_119628725.1">
    <property type="nucleotide sequence ID" value="NZ_AP017928.1"/>
</dbReference>
<dbReference type="OrthoDB" id="9801763at2"/>
<evidence type="ECO:0000259" key="1">
    <source>
        <dbReference type="Pfam" id="PF02230"/>
    </source>
</evidence>
<evidence type="ECO:0000313" key="2">
    <source>
        <dbReference type="EMBL" id="BBA33053.1"/>
    </source>
</evidence>
<accession>A0A250KMX8</accession>
<protein>
    <submittedName>
        <fullName evidence="2">Phospholipase/carboxylesterase</fullName>
    </submittedName>
</protein>
<dbReference type="Proteomes" id="UP000266313">
    <property type="component" value="Chromosome"/>
</dbReference>
<organism evidence="2 3">
    <name type="scientific">Methylocaldum marinum</name>
    <dbReference type="NCBI Taxonomy" id="1432792"/>
    <lineage>
        <taxon>Bacteria</taxon>
        <taxon>Pseudomonadati</taxon>
        <taxon>Pseudomonadota</taxon>
        <taxon>Gammaproteobacteria</taxon>
        <taxon>Methylococcales</taxon>
        <taxon>Methylococcaceae</taxon>
        <taxon>Methylocaldum</taxon>
    </lineage>
</organism>
<evidence type="ECO:0000313" key="3">
    <source>
        <dbReference type="Proteomes" id="UP000266313"/>
    </source>
</evidence>
<dbReference type="Gene3D" id="3.40.50.1820">
    <property type="entry name" value="alpha/beta hydrolase"/>
    <property type="match status" value="1"/>
</dbReference>
<dbReference type="GO" id="GO:0016787">
    <property type="term" value="F:hydrolase activity"/>
    <property type="evidence" value="ECO:0007669"/>
    <property type="project" value="InterPro"/>
</dbReference>
<dbReference type="Pfam" id="PF02230">
    <property type="entry name" value="Abhydrolase_2"/>
    <property type="match status" value="1"/>
</dbReference>
<proteinExistence type="predicted"/>
<feature type="domain" description="Phospholipase/carboxylesterase/thioesterase" evidence="1">
    <location>
        <begin position="17"/>
        <end position="209"/>
    </location>
</feature>
<dbReference type="InterPro" id="IPR003140">
    <property type="entry name" value="PLipase/COase/thioEstase"/>
</dbReference>
<sequence>MEITLDGPNQPPLSCGKPKYLVVLLHASGSTGDEVIELALDWAPTLNKGEFLAPNAPWFSEEGGSGRQWRSPAGQNVRDDDEIGECIQQFLDAVLAKRRLDDSQLALVGFAQGATVALRAGLLRTRPLGAVVAIAGGLEMNPSEHLNIRSTSPVLLVEADIEAGAGTVSLDKAEQQLDSWGIPVQRVARPGNYHGLDDEGVSSVADYLHQALVRPSVA</sequence>
<name>A0A250KMX8_9GAMM</name>
<dbReference type="InterPro" id="IPR029058">
    <property type="entry name" value="AB_hydrolase_fold"/>
</dbReference>
<dbReference type="SUPFAM" id="SSF53474">
    <property type="entry name" value="alpha/beta-Hydrolases"/>
    <property type="match status" value="1"/>
</dbReference>
<keyword evidence="3" id="KW-1185">Reference proteome</keyword>
<dbReference type="KEGG" id="mmai:sS8_1091"/>